<organism evidence="1 2">
    <name type="scientific">Leucocoprinus birnbaumii</name>
    <dbReference type="NCBI Taxonomy" id="56174"/>
    <lineage>
        <taxon>Eukaryota</taxon>
        <taxon>Fungi</taxon>
        <taxon>Dikarya</taxon>
        <taxon>Basidiomycota</taxon>
        <taxon>Agaricomycotina</taxon>
        <taxon>Agaricomycetes</taxon>
        <taxon>Agaricomycetidae</taxon>
        <taxon>Agaricales</taxon>
        <taxon>Agaricineae</taxon>
        <taxon>Agaricaceae</taxon>
        <taxon>Leucocoprinus</taxon>
    </lineage>
</organism>
<dbReference type="AlphaFoldDB" id="A0AAD5VEH6"/>
<gene>
    <name evidence="1" type="ORF">NP233_g12547</name>
</gene>
<proteinExistence type="predicted"/>
<evidence type="ECO:0000313" key="1">
    <source>
        <dbReference type="EMBL" id="KAJ3553859.1"/>
    </source>
</evidence>
<keyword evidence="2" id="KW-1185">Reference proteome</keyword>
<dbReference type="EMBL" id="JANIEX010001859">
    <property type="protein sequence ID" value="KAJ3553859.1"/>
    <property type="molecule type" value="Genomic_DNA"/>
</dbReference>
<comment type="caution">
    <text evidence="1">The sequence shown here is derived from an EMBL/GenBank/DDBJ whole genome shotgun (WGS) entry which is preliminary data.</text>
</comment>
<reference evidence="1" key="1">
    <citation type="submission" date="2022-07" db="EMBL/GenBank/DDBJ databases">
        <title>Genome Sequence of Leucocoprinus birnbaumii.</title>
        <authorList>
            <person name="Buettner E."/>
        </authorList>
    </citation>
    <scope>NUCLEOTIDE SEQUENCE</scope>
    <source>
        <strain evidence="1">VT141</strain>
    </source>
</reference>
<protein>
    <submittedName>
        <fullName evidence="1">Uncharacterized protein</fullName>
    </submittedName>
</protein>
<accession>A0AAD5VEH6</accession>
<evidence type="ECO:0000313" key="2">
    <source>
        <dbReference type="Proteomes" id="UP001213000"/>
    </source>
</evidence>
<sequence length="96" mass="10149">MASQENLMAPLGMLPLQLDATSTVEENSEAVLQSLDATLRFLSSADTNALPPVSNAGAIADLIAKFADLTATDPWGSVTVEGGTTLYRERRSHGRC</sequence>
<dbReference type="Proteomes" id="UP001213000">
    <property type="component" value="Unassembled WGS sequence"/>
</dbReference>
<name>A0AAD5VEH6_9AGAR</name>